<evidence type="ECO:0000313" key="2">
    <source>
        <dbReference type="EMBL" id="MEB5476500.1"/>
    </source>
</evidence>
<accession>A0ABU6DS07</accession>
<dbReference type="RefSeq" id="WP_325775004.1">
    <property type="nucleotide sequence ID" value="NZ_VTDN01000003.1"/>
</dbReference>
<protein>
    <recommendedName>
        <fullName evidence="4">Ribosome alternative rescue factor ArfA</fullName>
    </recommendedName>
</protein>
<name>A0ABU6DS07_9GAMM</name>
<sequence length="52" mass="6086">MKLKATSKIKTRNHVALSPLLHKGGMHESEKPKSQHRRDRKDMRKQLRNIGI</sequence>
<keyword evidence="3" id="KW-1185">Reference proteome</keyword>
<feature type="compositionally biased region" description="Basic residues" evidence="1">
    <location>
        <begin position="1"/>
        <end position="13"/>
    </location>
</feature>
<feature type="region of interest" description="Disordered" evidence="1">
    <location>
        <begin position="1"/>
        <end position="52"/>
    </location>
</feature>
<evidence type="ECO:0008006" key="4">
    <source>
        <dbReference type="Google" id="ProtNLM"/>
    </source>
</evidence>
<gene>
    <name evidence="2" type="ORF">I2F25_05450</name>
</gene>
<evidence type="ECO:0000313" key="3">
    <source>
        <dbReference type="Proteomes" id="UP001339883"/>
    </source>
</evidence>
<proteinExistence type="predicted"/>
<dbReference type="EMBL" id="VTDN01000003">
    <property type="protein sequence ID" value="MEB5476500.1"/>
    <property type="molecule type" value="Genomic_DNA"/>
</dbReference>
<evidence type="ECO:0000256" key="1">
    <source>
        <dbReference type="SAM" id="MobiDB-lite"/>
    </source>
</evidence>
<organism evidence="2 3">
    <name type="scientific">Acinetobacter pollinis</name>
    <dbReference type="NCBI Taxonomy" id="2605270"/>
    <lineage>
        <taxon>Bacteria</taxon>
        <taxon>Pseudomonadati</taxon>
        <taxon>Pseudomonadota</taxon>
        <taxon>Gammaproteobacteria</taxon>
        <taxon>Moraxellales</taxon>
        <taxon>Moraxellaceae</taxon>
        <taxon>Acinetobacter</taxon>
    </lineage>
</organism>
<dbReference type="Proteomes" id="UP001339883">
    <property type="component" value="Unassembled WGS sequence"/>
</dbReference>
<comment type="caution">
    <text evidence="2">The sequence shown here is derived from an EMBL/GenBank/DDBJ whole genome shotgun (WGS) entry which is preliminary data.</text>
</comment>
<reference evidence="2 3" key="1">
    <citation type="submission" date="2019-08" db="EMBL/GenBank/DDBJ databases">
        <title>Five species of Acinetobacter isolated from floral nectar and animal pollinators.</title>
        <authorList>
            <person name="Hendry T.A."/>
        </authorList>
    </citation>
    <scope>NUCLEOTIDE SEQUENCE [LARGE SCALE GENOMIC DNA]</scope>
    <source>
        <strain evidence="2 3">MD18.27</strain>
    </source>
</reference>